<comment type="similarity">
    <text evidence="1 17">Belongs to the DNA polymerase type-A family.</text>
</comment>
<evidence type="ECO:0000256" key="16">
    <source>
        <dbReference type="NCBIfam" id="TIGR00593"/>
    </source>
</evidence>
<keyword evidence="12 17" id="KW-0238">DNA-binding</keyword>
<evidence type="ECO:0000256" key="6">
    <source>
        <dbReference type="ARBA" id="ARBA00022705"/>
    </source>
</evidence>
<dbReference type="SMART" id="SM00474">
    <property type="entry name" value="35EXOc"/>
    <property type="match status" value="1"/>
</dbReference>
<name>A0A543NI05_9ACTN</name>
<dbReference type="RefSeq" id="WP_141922849.1">
    <property type="nucleotide sequence ID" value="NZ_VFQC01000001.1"/>
</dbReference>
<evidence type="ECO:0000256" key="14">
    <source>
        <dbReference type="ARBA" id="ARBA00049244"/>
    </source>
</evidence>
<evidence type="ECO:0000256" key="5">
    <source>
        <dbReference type="ARBA" id="ARBA00022695"/>
    </source>
</evidence>
<keyword evidence="10" id="KW-0269">Exonuclease</keyword>
<dbReference type="InterPro" id="IPR029060">
    <property type="entry name" value="PIN-like_dom_sf"/>
</dbReference>
<dbReference type="InterPro" id="IPR020045">
    <property type="entry name" value="DNA_polI_H3TH"/>
</dbReference>
<feature type="domain" description="3'-5' exonuclease" evidence="19">
    <location>
        <begin position="332"/>
        <end position="503"/>
    </location>
</feature>
<keyword evidence="7" id="KW-0540">Nuclease</keyword>
<dbReference type="FunFam" id="3.40.50.1010:FF:000001">
    <property type="entry name" value="DNA polymerase I"/>
    <property type="match status" value="1"/>
</dbReference>
<dbReference type="InterPro" id="IPR036397">
    <property type="entry name" value="RNaseH_sf"/>
</dbReference>
<dbReference type="SMART" id="SM00475">
    <property type="entry name" value="53EXOc"/>
    <property type="match status" value="1"/>
</dbReference>
<feature type="region of interest" description="Disordered" evidence="18">
    <location>
        <begin position="1"/>
        <end position="23"/>
    </location>
</feature>
<dbReference type="CDD" id="cd09898">
    <property type="entry name" value="H3TH_53EXO"/>
    <property type="match status" value="1"/>
</dbReference>
<evidence type="ECO:0000256" key="17">
    <source>
        <dbReference type="RuleBase" id="RU004460"/>
    </source>
</evidence>
<dbReference type="SMART" id="SM00482">
    <property type="entry name" value="POLAc"/>
    <property type="match status" value="1"/>
</dbReference>
<dbReference type="Pfam" id="PF02739">
    <property type="entry name" value="5_3_exonuc_N"/>
    <property type="match status" value="1"/>
</dbReference>
<dbReference type="GO" id="GO:0003677">
    <property type="term" value="F:DNA binding"/>
    <property type="evidence" value="ECO:0007669"/>
    <property type="project" value="UniProtKB-UniRule"/>
</dbReference>
<dbReference type="PANTHER" id="PTHR10133">
    <property type="entry name" value="DNA POLYMERASE I"/>
    <property type="match status" value="1"/>
</dbReference>
<dbReference type="GO" id="GO:0006302">
    <property type="term" value="P:double-strand break repair"/>
    <property type="evidence" value="ECO:0007669"/>
    <property type="project" value="TreeGrafter"/>
</dbReference>
<dbReference type="PRINTS" id="PR00868">
    <property type="entry name" value="DNAPOLI"/>
</dbReference>
<dbReference type="EMBL" id="VFQC01000001">
    <property type="protein sequence ID" value="TQN31477.1"/>
    <property type="molecule type" value="Genomic_DNA"/>
</dbReference>
<keyword evidence="13 17" id="KW-0234">DNA repair</keyword>
<dbReference type="InterPro" id="IPR002421">
    <property type="entry name" value="5-3_exonuclease"/>
</dbReference>
<evidence type="ECO:0000256" key="13">
    <source>
        <dbReference type="ARBA" id="ARBA00023204"/>
    </source>
</evidence>
<dbReference type="NCBIfam" id="TIGR00593">
    <property type="entry name" value="pola"/>
    <property type="match status" value="1"/>
</dbReference>
<feature type="domain" description="5'-3' exonuclease" evidence="20">
    <location>
        <begin position="25"/>
        <end position="285"/>
    </location>
</feature>
<dbReference type="InterPro" id="IPR002562">
    <property type="entry name" value="3'-5'_exonuclease_dom"/>
</dbReference>
<dbReference type="Gene3D" id="1.20.1060.10">
    <property type="entry name" value="Taq DNA Polymerase, Chain T, domain 4"/>
    <property type="match status" value="1"/>
</dbReference>
<evidence type="ECO:0000259" key="21">
    <source>
        <dbReference type="SMART" id="SM00482"/>
    </source>
</evidence>
<dbReference type="InterPro" id="IPR012337">
    <property type="entry name" value="RNaseH-like_sf"/>
</dbReference>
<dbReference type="InterPro" id="IPR018320">
    <property type="entry name" value="DNA_polymerase_1"/>
</dbReference>
<dbReference type="Pfam" id="PF01367">
    <property type="entry name" value="5_3_exonuc"/>
    <property type="match status" value="1"/>
</dbReference>
<dbReference type="NCBIfam" id="NF004397">
    <property type="entry name" value="PRK05755.1"/>
    <property type="match status" value="1"/>
</dbReference>
<dbReference type="Gene3D" id="3.40.50.1010">
    <property type="entry name" value="5'-nuclease"/>
    <property type="match status" value="1"/>
</dbReference>
<dbReference type="Pfam" id="PF22619">
    <property type="entry name" value="DNA_polI_exo1"/>
    <property type="match status" value="1"/>
</dbReference>
<accession>A0A543NI05</accession>
<keyword evidence="6 17" id="KW-0235">DNA replication</keyword>
<dbReference type="SUPFAM" id="SSF88723">
    <property type="entry name" value="PIN domain-like"/>
    <property type="match status" value="1"/>
</dbReference>
<protein>
    <recommendedName>
        <fullName evidence="3 16">DNA polymerase I</fullName>
        <ecNumber evidence="2 16">2.7.7.7</ecNumber>
    </recommendedName>
</protein>
<dbReference type="GO" id="GO:0008409">
    <property type="term" value="F:5'-3' exonuclease activity"/>
    <property type="evidence" value="ECO:0007669"/>
    <property type="project" value="InterPro"/>
</dbReference>
<keyword evidence="23" id="KW-1185">Reference proteome</keyword>
<dbReference type="InterPro" id="IPR043502">
    <property type="entry name" value="DNA/RNA_pol_sf"/>
</dbReference>
<evidence type="ECO:0000313" key="22">
    <source>
        <dbReference type="EMBL" id="TQN31477.1"/>
    </source>
</evidence>
<dbReference type="FunFam" id="1.20.1060.10:FF:000001">
    <property type="entry name" value="DNA polymerase I"/>
    <property type="match status" value="1"/>
</dbReference>
<dbReference type="InterPro" id="IPR020046">
    <property type="entry name" value="5-3_exonucl_a-hlix_arch_N"/>
</dbReference>
<dbReference type="GO" id="GO:0006261">
    <property type="term" value="P:DNA-templated DNA replication"/>
    <property type="evidence" value="ECO:0007669"/>
    <property type="project" value="UniProtKB-UniRule"/>
</dbReference>
<evidence type="ECO:0000256" key="12">
    <source>
        <dbReference type="ARBA" id="ARBA00023125"/>
    </source>
</evidence>
<dbReference type="Gene3D" id="1.10.150.20">
    <property type="entry name" value="5' to 3' exonuclease, C-terminal subdomain"/>
    <property type="match status" value="2"/>
</dbReference>
<keyword evidence="8 17" id="KW-0227">DNA damage</keyword>
<evidence type="ECO:0000256" key="15">
    <source>
        <dbReference type="ARBA" id="ARBA00053603"/>
    </source>
</evidence>
<evidence type="ECO:0000256" key="3">
    <source>
        <dbReference type="ARBA" id="ARBA00020311"/>
    </source>
</evidence>
<dbReference type="GO" id="GO:0003887">
    <property type="term" value="F:DNA-directed DNA polymerase activity"/>
    <property type="evidence" value="ECO:0007669"/>
    <property type="project" value="UniProtKB-UniRule"/>
</dbReference>
<evidence type="ECO:0000259" key="20">
    <source>
        <dbReference type="SMART" id="SM00475"/>
    </source>
</evidence>
<reference evidence="22 23" key="1">
    <citation type="submission" date="2019-06" db="EMBL/GenBank/DDBJ databases">
        <title>Sequencing the genomes of 1000 actinobacteria strains.</title>
        <authorList>
            <person name="Klenk H.-P."/>
        </authorList>
    </citation>
    <scope>NUCLEOTIDE SEQUENCE [LARGE SCALE GENOMIC DNA]</scope>
    <source>
        <strain evidence="22 23">DSM 45015</strain>
    </source>
</reference>
<organism evidence="22 23">
    <name type="scientific">Haloactinospora alba</name>
    <dbReference type="NCBI Taxonomy" id="405555"/>
    <lineage>
        <taxon>Bacteria</taxon>
        <taxon>Bacillati</taxon>
        <taxon>Actinomycetota</taxon>
        <taxon>Actinomycetes</taxon>
        <taxon>Streptosporangiales</taxon>
        <taxon>Nocardiopsidaceae</taxon>
        <taxon>Haloactinospora</taxon>
    </lineage>
</organism>
<dbReference type="FunFam" id="1.10.150.20:FF:000002">
    <property type="entry name" value="DNA polymerase I"/>
    <property type="match status" value="1"/>
</dbReference>
<dbReference type="CDD" id="cd09859">
    <property type="entry name" value="PIN_53EXO"/>
    <property type="match status" value="1"/>
</dbReference>
<dbReference type="InterPro" id="IPR036279">
    <property type="entry name" value="5-3_exonuclease_C_sf"/>
</dbReference>
<dbReference type="InterPro" id="IPR054690">
    <property type="entry name" value="DNA_polI_exonuclease"/>
</dbReference>
<evidence type="ECO:0000256" key="18">
    <source>
        <dbReference type="SAM" id="MobiDB-lite"/>
    </source>
</evidence>
<dbReference type="InterPro" id="IPR008918">
    <property type="entry name" value="HhH2"/>
</dbReference>
<evidence type="ECO:0000256" key="8">
    <source>
        <dbReference type="ARBA" id="ARBA00022763"/>
    </source>
</evidence>
<dbReference type="SUPFAM" id="SSF47807">
    <property type="entry name" value="5' to 3' exonuclease, C-terminal subdomain"/>
    <property type="match status" value="1"/>
</dbReference>
<dbReference type="Pfam" id="PF00476">
    <property type="entry name" value="DNA_pol_A"/>
    <property type="match status" value="1"/>
</dbReference>
<evidence type="ECO:0000313" key="23">
    <source>
        <dbReference type="Proteomes" id="UP000317422"/>
    </source>
</evidence>
<dbReference type="Gene3D" id="3.30.420.10">
    <property type="entry name" value="Ribonuclease H-like superfamily/Ribonuclease H"/>
    <property type="match status" value="1"/>
</dbReference>
<comment type="function">
    <text evidence="15">In addition to polymerase activity, this DNA polymerase exhibits 3'-5' and 5'-3' exonuclease activity.</text>
</comment>
<comment type="caution">
    <text evidence="22">The sequence shown here is derived from an EMBL/GenBank/DDBJ whole genome shotgun (WGS) entry which is preliminary data.</text>
</comment>
<gene>
    <name evidence="17" type="primary">polA</name>
    <name evidence="22" type="ORF">FHX37_1382</name>
</gene>
<dbReference type="InterPro" id="IPR002298">
    <property type="entry name" value="DNA_polymerase_A"/>
</dbReference>
<dbReference type="FunFam" id="1.10.150.20:FF:000003">
    <property type="entry name" value="DNA polymerase I"/>
    <property type="match status" value="1"/>
</dbReference>
<keyword evidence="9" id="KW-0378">Hydrolase</keyword>
<dbReference type="Gene3D" id="3.30.70.370">
    <property type="match status" value="1"/>
</dbReference>
<keyword evidence="5 17" id="KW-0548">Nucleotidyltransferase</keyword>
<evidence type="ECO:0000256" key="1">
    <source>
        <dbReference type="ARBA" id="ARBA00007705"/>
    </source>
</evidence>
<dbReference type="SUPFAM" id="SSF53098">
    <property type="entry name" value="Ribonuclease H-like"/>
    <property type="match status" value="1"/>
</dbReference>
<evidence type="ECO:0000256" key="9">
    <source>
        <dbReference type="ARBA" id="ARBA00022801"/>
    </source>
</evidence>
<evidence type="ECO:0000256" key="4">
    <source>
        <dbReference type="ARBA" id="ARBA00022679"/>
    </source>
</evidence>
<evidence type="ECO:0000259" key="19">
    <source>
        <dbReference type="SMART" id="SM00474"/>
    </source>
</evidence>
<keyword evidence="4 17" id="KW-0808">Transferase</keyword>
<feature type="domain" description="DNA-directed DNA polymerase family A palm" evidence="21">
    <location>
        <begin position="670"/>
        <end position="877"/>
    </location>
</feature>
<dbReference type="CDD" id="cd08637">
    <property type="entry name" value="DNA_pol_A_pol_I_C"/>
    <property type="match status" value="1"/>
</dbReference>
<dbReference type="GO" id="GO:0008408">
    <property type="term" value="F:3'-5' exonuclease activity"/>
    <property type="evidence" value="ECO:0007669"/>
    <property type="project" value="InterPro"/>
</dbReference>
<evidence type="ECO:0000256" key="7">
    <source>
        <dbReference type="ARBA" id="ARBA00022722"/>
    </source>
</evidence>
<dbReference type="CDD" id="cd06140">
    <property type="entry name" value="DNA_polA_I_Bacillus_like_exo"/>
    <property type="match status" value="1"/>
</dbReference>
<evidence type="ECO:0000256" key="10">
    <source>
        <dbReference type="ARBA" id="ARBA00022839"/>
    </source>
</evidence>
<evidence type="ECO:0000256" key="11">
    <source>
        <dbReference type="ARBA" id="ARBA00022932"/>
    </source>
</evidence>
<dbReference type="SUPFAM" id="SSF56672">
    <property type="entry name" value="DNA/RNA polymerases"/>
    <property type="match status" value="1"/>
</dbReference>
<dbReference type="EC" id="2.7.7.7" evidence="2 16"/>
<dbReference type="InterPro" id="IPR001098">
    <property type="entry name" value="DNA-dir_DNA_pol_A_palm_dom"/>
</dbReference>
<comment type="catalytic activity">
    <reaction evidence="14 17">
        <text>DNA(n) + a 2'-deoxyribonucleoside 5'-triphosphate = DNA(n+1) + diphosphate</text>
        <dbReference type="Rhea" id="RHEA:22508"/>
        <dbReference type="Rhea" id="RHEA-COMP:17339"/>
        <dbReference type="Rhea" id="RHEA-COMP:17340"/>
        <dbReference type="ChEBI" id="CHEBI:33019"/>
        <dbReference type="ChEBI" id="CHEBI:61560"/>
        <dbReference type="ChEBI" id="CHEBI:173112"/>
        <dbReference type="EC" id="2.7.7.7"/>
    </reaction>
</comment>
<sequence>MVTRDETPEHSAPPVAEGTGTEPHRRLLLLDGHSLAFRAFYALPKEGFTTTTGQPTNAIYGFTNMLVKLLREEEPTHIAVAWDRSEPTFRHEQYDDYKGGREETPPEFPSQVTFLQELLGLLGIASLSVAGYEADDIIATLATRANEQDCEVVISSGDRDAFQLVSPNCTLLYPGSKISEMRRMTPGEIEDKYGVTPQRYRDYAALVGEKSDNLPGVPGVGPKTAANWLRKYGSLTELISHADEIGGKAGQNLRVHLGDVQRNYQINELLRDVDTGTDIAGLEFGSRGWDRSGVNELFDNLDFNVGLRNRLFDVLGEQPTTTEDADDAPTMDLAVLSTGQVREWLQRHTGTGERAGVVVTRSDGVCRMAVAFPSGAAGHIVASELDASDDGALASWLADPQQPKALHDAKGQLHAVRQQGWEIAGITHDTALAAYLVQPGQRGFDLSDLCMRYLGRELRENENTDAQLTLDIDTDAESAQQHDLATRAQAVADLAATLDGLMAQRGVDRLLHELELPVQRVLADMEHAGIAADREYLSELQETFAAAVRQAVDEAHRAVGREFNLGSPKQLQQVLFDEMGLPKTKKIKTGYTTDADALRWLAGQTENELPVILLRHRDQTKLRTTVEGLIKTVAEDGRIHTTFNQTVAATGRLSSADPNLQNIPVRTDAGRRIRRSFVVGSGYEYLVTADYSQIELRIMAHLSEDPALIEAFTSGHDFHTEIAARVFNTGPEEVDNEARSRIKAMNYGLAYGLSEFGLSQQLGISPGEARELMNGYFAQFGRVREYLNEVVNQARRDGYTATMLGRRRYLPDLTSDNRQRREMAERMALNAPIQGSAADIIKVAMLDVDAALRNQGFASRMLLQVHDELVLEAAPGELEALREMVSHRMAEAYELRVPLDVSVGVGTNWRDAAH</sequence>
<proteinExistence type="inferred from homology"/>
<evidence type="ECO:0000256" key="2">
    <source>
        <dbReference type="ARBA" id="ARBA00012417"/>
    </source>
</evidence>
<dbReference type="PANTHER" id="PTHR10133:SF27">
    <property type="entry name" value="DNA POLYMERASE NU"/>
    <property type="match status" value="1"/>
</dbReference>
<keyword evidence="11 17" id="KW-0239">DNA-directed DNA polymerase</keyword>
<dbReference type="SMART" id="SM00279">
    <property type="entry name" value="HhH2"/>
    <property type="match status" value="1"/>
</dbReference>
<dbReference type="Proteomes" id="UP000317422">
    <property type="component" value="Unassembled WGS sequence"/>
</dbReference>
<dbReference type="OrthoDB" id="9806424at2"/>
<dbReference type="AlphaFoldDB" id="A0A543NI05"/>